<dbReference type="RefSeq" id="WP_128752818.1">
    <property type="nucleotide sequence ID" value="NZ_CP035282.1"/>
</dbReference>
<dbReference type="OrthoDB" id="9808002at2"/>
<protein>
    <submittedName>
        <fullName evidence="8">Cysteine desulfurase</fullName>
    </submittedName>
</protein>
<dbReference type="AlphaFoldDB" id="A0A410QE78"/>
<evidence type="ECO:0000256" key="4">
    <source>
        <dbReference type="ARBA" id="ARBA00022898"/>
    </source>
</evidence>
<dbReference type="InterPro" id="IPR016454">
    <property type="entry name" value="Cysteine_dSase"/>
</dbReference>
<evidence type="ECO:0000256" key="5">
    <source>
        <dbReference type="ARBA" id="ARBA00023004"/>
    </source>
</evidence>
<comment type="cofactor">
    <cofactor evidence="1">
        <name>pyridoxal 5'-phosphate</name>
        <dbReference type="ChEBI" id="CHEBI:597326"/>
    </cofactor>
</comment>
<dbReference type="Gene3D" id="3.40.640.10">
    <property type="entry name" value="Type I PLP-dependent aspartate aminotransferase-like (Major domain)"/>
    <property type="match status" value="1"/>
</dbReference>
<accession>A0A410QE78</accession>
<evidence type="ECO:0000256" key="3">
    <source>
        <dbReference type="ARBA" id="ARBA00022723"/>
    </source>
</evidence>
<dbReference type="Pfam" id="PF00266">
    <property type="entry name" value="Aminotran_5"/>
    <property type="match status" value="1"/>
</dbReference>
<dbReference type="GO" id="GO:0046872">
    <property type="term" value="F:metal ion binding"/>
    <property type="evidence" value="ECO:0007669"/>
    <property type="project" value="UniProtKB-KW"/>
</dbReference>
<evidence type="ECO:0000256" key="2">
    <source>
        <dbReference type="ARBA" id="ARBA00006490"/>
    </source>
</evidence>
<dbReference type="GO" id="GO:0051536">
    <property type="term" value="F:iron-sulfur cluster binding"/>
    <property type="evidence" value="ECO:0007669"/>
    <property type="project" value="UniProtKB-KW"/>
</dbReference>
<dbReference type="PANTHER" id="PTHR11601">
    <property type="entry name" value="CYSTEINE DESULFURYLASE FAMILY MEMBER"/>
    <property type="match status" value="1"/>
</dbReference>
<reference evidence="9" key="1">
    <citation type="submission" date="2019-01" db="EMBL/GenBank/DDBJ databases">
        <title>Draft genomes of a novel of Sporanaerobacter strains.</title>
        <authorList>
            <person name="Ma S."/>
        </authorList>
    </citation>
    <scope>NUCLEOTIDE SEQUENCE [LARGE SCALE GENOMIC DNA]</scope>
    <source>
        <strain evidence="9">NJN-17</strain>
    </source>
</reference>
<dbReference type="EMBL" id="CP035282">
    <property type="protein sequence ID" value="QAT62276.1"/>
    <property type="molecule type" value="Genomic_DNA"/>
</dbReference>
<keyword evidence="9" id="KW-1185">Reference proteome</keyword>
<dbReference type="Proteomes" id="UP000287969">
    <property type="component" value="Chromosome"/>
</dbReference>
<dbReference type="InterPro" id="IPR015422">
    <property type="entry name" value="PyrdxlP-dep_Trfase_small"/>
</dbReference>
<dbReference type="PIRSF" id="PIRSF005572">
    <property type="entry name" value="NifS"/>
    <property type="match status" value="1"/>
</dbReference>
<sequence length="385" mass="43620">MEIYLDNSSTTKPRDEVIEEMTFMLKTCYGNPSSLHRMGFDAEKKVKWARNIIADFLKIRSDELFFTSGGTESNNLAIQGIINKNLRYGNHIITSKIEHPSVLDIFKNYENRGLRVTYLDVDKDGIIDLEELEESIDDETILIALMLVNNEIGSIEPVEKVKKILMRKRSKSFFHVDGIQAFGKIPLHLKEWGIDSFSFSGHKIHGPKGTGGLYLNKNVILNPLIFGGGQERGIRSGTENVPGIVGMGKAVEILDNEFFEAREKVTELKKYFIGRLKNEISDIKINSGIDERFSPFILNVSFMGIRGEVLLHYLEEKGIYISTGSACSSHSKEKSHVLKSIGLKDREIEGTVRFSFSAMNTKKDLDYTLDVLKDSLEEIRQITKR</sequence>
<feature type="domain" description="Aminotransferase class V" evidence="7">
    <location>
        <begin position="3"/>
        <end position="367"/>
    </location>
</feature>
<dbReference type="InterPro" id="IPR015424">
    <property type="entry name" value="PyrdxlP-dep_Trfase"/>
</dbReference>
<keyword evidence="5" id="KW-0408">Iron</keyword>
<organism evidence="8 9">
    <name type="scientific">Acidilutibacter cellobiosedens</name>
    <dbReference type="NCBI Taxonomy" id="2507161"/>
    <lineage>
        <taxon>Bacteria</taxon>
        <taxon>Bacillati</taxon>
        <taxon>Bacillota</taxon>
        <taxon>Tissierellia</taxon>
        <taxon>Tissierellales</taxon>
        <taxon>Acidilutibacteraceae</taxon>
        <taxon>Acidilutibacter</taxon>
    </lineage>
</organism>
<dbReference type="InterPro" id="IPR015421">
    <property type="entry name" value="PyrdxlP-dep_Trfase_major"/>
</dbReference>
<proteinExistence type="inferred from homology"/>
<evidence type="ECO:0000313" key="8">
    <source>
        <dbReference type="EMBL" id="QAT62276.1"/>
    </source>
</evidence>
<dbReference type="SUPFAM" id="SSF53383">
    <property type="entry name" value="PLP-dependent transferases"/>
    <property type="match status" value="1"/>
</dbReference>
<keyword evidence="4" id="KW-0663">Pyridoxal phosphate</keyword>
<dbReference type="GO" id="GO:0031071">
    <property type="term" value="F:cysteine desulfurase activity"/>
    <property type="evidence" value="ECO:0007669"/>
    <property type="project" value="UniProtKB-ARBA"/>
</dbReference>
<gene>
    <name evidence="8" type="ORF">EQM13_12110</name>
</gene>
<dbReference type="Gene3D" id="1.10.260.50">
    <property type="match status" value="1"/>
</dbReference>
<dbReference type="KEGG" id="spoa:EQM13_12110"/>
<dbReference type="PROSITE" id="PS00018">
    <property type="entry name" value="EF_HAND_1"/>
    <property type="match status" value="1"/>
</dbReference>
<keyword evidence="6" id="KW-0411">Iron-sulfur</keyword>
<dbReference type="InterPro" id="IPR000192">
    <property type="entry name" value="Aminotrans_V_dom"/>
</dbReference>
<evidence type="ECO:0000313" key="9">
    <source>
        <dbReference type="Proteomes" id="UP000287969"/>
    </source>
</evidence>
<keyword evidence="3" id="KW-0479">Metal-binding</keyword>
<evidence type="ECO:0000259" key="7">
    <source>
        <dbReference type="Pfam" id="PF00266"/>
    </source>
</evidence>
<dbReference type="Gene3D" id="3.90.1150.10">
    <property type="entry name" value="Aspartate Aminotransferase, domain 1"/>
    <property type="match status" value="1"/>
</dbReference>
<evidence type="ECO:0000256" key="6">
    <source>
        <dbReference type="ARBA" id="ARBA00023014"/>
    </source>
</evidence>
<dbReference type="PANTHER" id="PTHR11601:SF50">
    <property type="entry name" value="CYSTEINE DESULFURASE ISCS 2-RELATED"/>
    <property type="match status" value="1"/>
</dbReference>
<dbReference type="FunFam" id="3.40.640.10:FF:000084">
    <property type="entry name" value="IscS-like cysteine desulfurase"/>
    <property type="match status" value="1"/>
</dbReference>
<name>A0A410QE78_9FIRM</name>
<dbReference type="InterPro" id="IPR018247">
    <property type="entry name" value="EF_Hand_1_Ca_BS"/>
</dbReference>
<comment type="similarity">
    <text evidence="2">Belongs to the class-V pyridoxal-phosphate-dependent aminotransferase family. NifS/IscS subfamily.</text>
</comment>
<evidence type="ECO:0000256" key="1">
    <source>
        <dbReference type="ARBA" id="ARBA00001933"/>
    </source>
</evidence>